<feature type="signal peptide" evidence="1">
    <location>
        <begin position="1"/>
        <end position="22"/>
    </location>
</feature>
<feature type="domain" description="Beta-lactamase-related" evidence="2">
    <location>
        <begin position="34"/>
        <end position="383"/>
    </location>
</feature>
<evidence type="ECO:0000313" key="4">
    <source>
        <dbReference type="Proteomes" id="UP000295096"/>
    </source>
</evidence>
<protein>
    <submittedName>
        <fullName evidence="3">Class A beta-lactamase-related serine hydrolase</fullName>
    </submittedName>
</protein>
<feature type="chain" id="PRO_5020556367" evidence="1">
    <location>
        <begin position="23"/>
        <end position="396"/>
    </location>
</feature>
<keyword evidence="4" id="KW-1185">Reference proteome</keyword>
<evidence type="ECO:0000256" key="1">
    <source>
        <dbReference type="SAM" id="SignalP"/>
    </source>
</evidence>
<dbReference type="SUPFAM" id="SSF56601">
    <property type="entry name" value="beta-lactamase/transpeptidase-like"/>
    <property type="match status" value="1"/>
</dbReference>
<dbReference type="OrthoDB" id="5377981at2"/>
<dbReference type="EMBL" id="SMSJ01000016">
    <property type="protein sequence ID" value="TDH61926.1"/>
    <property type="molecule type" value="Genomic_DNA"/>
</dbReference>
<keyword evidence="3" id="KW-0378">Hydrolase</keyword>
<evidence type="ECO:0000259" key="2">
    <source>
        <dbReference type="Pfam" id="PF00144"/>
    </source>
</evidence>
<organism evidence="3 4">
    <name type="scientific">Dankookia rubra</name>
    <dbReference type="NCBI Taxonomy" id="1442381"/>
    <lineage>
        <taxon>Bacteria</taxon>
        <taxon>Pseudomonadati</taxon>
        <taxon>Pseudomonadota</taxon>
        <taxon>Alphaproteobacteria</taxon>
        <taxon>Acetobacterales</taxon>
        <taxon>Roseomonadaceae</taxon>
        <taxon>Dankookia</taxon>
    </lineage>
</organism>
<dbReference type="RefSeq" id="WP_133289296.1">
    <property type="nucleotide sequence ID" value="NZ_SMSJ01000016.1"/>
</dbReference>
<comment type="caution">
    <text evidence="3">The sequence shown here is derived from an EMBL/GenBank/DDBJ whole genome shotgun (WGS) entry which is preliminary data.</text>
</comment>
<dbReference type="InterPro" id="IPR050491">
    <property type="entry name" value="AmpC-like"/>
</dbReference>
<evidence type="ECO:0000313" key="3">
    <source>
        <dbReference type="EMBL" id="TDH61926.1"/>
    </source>
</evidence>
<accession>A0A4R5QFV8</accession>
<dbReference type="AlphaFoldDB" id="A0A4R5QFV8"/>
<dbReference type="Gene3D" id="3.40.710.10">
    <property type="entry name" value="DD-peptidase/beta-lactamase superfamily"/>
    <property type="match status" value="1"/>
</dbReference>
<keyword evidence="1" id="KW-0732">Signal</keyword>
<name>A0A4R5QFV8_9PROT</name>
<dbReference type="InterPro" id="IPR001466">
    <property type="entry name" value="Beta-lactam-related"/>
</dbReference>
<reference evidence="3 4" key="1">
    <citation type="journal article" date="2016" name="J. Microbiol.">
        <title>Dankookia rubra gen. nov., sp. nov., an alphaproteobacterium isolated from sediment of a shallow stream.</title>
        <authorList>
            <person name="Kim W.H."/>
            <person name="Kim D.H."/>
            <person name="Kang K."/>
            <person name="Ahn T.Y."/>
        </authorList>
    </citation>
    <scope>NUCLEOTIDE SEQUENCE [LARGE SCALE GENOMIC DNA]</scope>
    <source>
        <strain evidence="3 4">JCM30602</strain>
    </source>
</reference>
<dbReference type="PANTHER" id="PTHR46825">
    <property type="entry name" value="D-ALANYL-D-ALANINE-CARBOXYPEPTIDASE/ENDOPEPTIDASE AMPH"/>
    <property type="match status" value="1"/>
</dbReference>
<dbReference type="GO" id="GO:0016787">
    <property type="term" value="F:hydrolase activity"/>
    <property type="evidence" value="ECO:0007669"/>
    <property type="project" value="UniProtKB-KW"/>
</dbReference>
<dbReference type="Proteomes" id="UP000295096">
    <property type="component" value="Unassembled WGS sequence"/>
</dbReference>
<proteinExistence type="predicted"/>
<dbReference type="PANTHER" id="PTHR46825:SF15">
    <property type="entry name" value="BETA-LACTAMASE-RELATED DOMAIN-CONTAINING PROTEIN"/>
    <property type="match status" value="1"/>
</dbReference>
<dbReference type="InterPro" id="IPR012338">
    <property type="entry name" value="Beta-lactam/transpept-like"/>
</dbReference>
<dbReference type="Pfam" id="PF00144">
    <property type="entry name" value="Beta-lactamase"/>
    <property type="match status" value="1"/>
</dbReference>
<gene>
    <name evidence="3" type="ORF">E2C06_14365</name>
</gene>
<sequence length="396" mass="41359">MRRRTMLGRTALATLAAGAAPAAIPPGATSLAPLLQPVLAEHGLPALAAAAVQDGRVTAAGAVGIRRWGTETPVTLDDAFHIGSDTKAMTSLLVAMLVEEGRLRWDTTVAEAFPDLASGMDAGLRGVTLTQLLSHTGGLPMDNEVFDRLLGQSYLQPGNLDALRYWLVRQWSTQPLASPPGSRFAYSNMGYTMAGAAAERAAGSSWEELVVARIFTPLGLATAGFGPAARLGRTDAPLGHAIQPDGTPEPMLAGPNGDNPLIIGPAGTVHLSVLDFAAWAGWHAGEGKRGPALVTPETLRRLHTQVVAMAPRPDAAPGTPGGGGYALGWGVLRHPWSSEPFLQHAGSNTLNLALVLVQPSRDFAMVMQTNIAGQRADAALKALAEAIYRHYGPARA</sequence>